<gene>
    <name evidence="1" type="ORF">ACFOMH_13780</name>
</gene>
<dbReference type="RefSeq" id="WP_377745124.1">
    <property type="nucleotide sequence ID" value="NZ_JBHRXJ010000010.1"/>
</dbReference>
<keyword evidence="2" id="KW-1185">Reference proteome</keyword>
<reference evidence="2" key="1">
    <citation type="journal article" date="2019" name="Int. J. Syst. Evol. Microbiol.">
        <title>The Global Catalogue of Microorganisms (GCM) 10K type strain sequencing project: providing services to taxonomists for standard genome sequencing and annotation.</title>
        <authorList>
            <consortium name="The Broad Institute Genomics Platform"/>
            <consortium name="The Broad Institute Genome Sequencing Center for Infectious Disease"/>
            <person name="Wu L."/>
            <person name="Ma J."/>
        </authorList>
    </citation>
    <scope>NUCLEOTIDE SEQUENCE [LARGE SCALE GENOMIC DNA]</scope>
    <source>
        <strain evidence="2">KCTC 42899</strain>
    </source>
</reference>
<dbReference type="EMBL" id="JBHRXJ010000010">
    <property type="protein sequence ID" value="MFC3529246.1"/>
    <property type="molecule type" value="Genomic_DNA"/>
</dbReference>
<name>A0ABV7RA94_9RHOB</name>
<dbReference type="Proteomes" id="UP001595721">
    <property type="component" value="Unassembled WGS sequence"/>
</dbReference>
<organism evidence="1 2">
    <name type="scientific">Paracoccus mangrovi</name>
    <dbReference type="NCBI Taxonomy" id="1715645"/>
    <lineage>
        <taxon>Bacteria</taxon>
        <taxon>Pseudomonadati</taxon>
        <taxon>Pseudomonadota</taxon>
        <taxon>Alphaproteobacteria</taxon>
        <taxon>Rhodobacterales</taxon>
        <taxon>Paracoccaceae</taxon>
        <taxon>Paracoccus</taxon>
    </lineage>
</organism>
<evidence type="ECO:0000313" key="2">
    <source>
        <dbReference type="Proteomes" id="UP001595721"/>
    </source>
</evidence>
<protein>
    <submittedName>
        <fullName evidence="1">Uncharacterized protein</fullName>
    </submittedName>
</protein>
<proteinExistence type="predicted"/>
<comment type="caution">
    <text evidence="1">The sequence shown here is derived from an EMBL/GenBank/DDBJ whole genome shotgun (WGS) entry which is preliminary data.</text>
</comment>
<accession>A0ABV7RA94</accession>
<sequence length="306" mass="35270">MQSIGSQFHLYANWPDDLMSVELQTYQNLDTEAWLKSTLSLLEAGEAGPLKVVVPNRDCTPSEHFGDDPKDSRRQTIRLLRYLSSEQLFLMLLSAQKQLPYARFSQTLKYSDINRYYSTIASGDVPSEFSRICGRDVDFSTWIAVKAGDWKARACCPSLPQFIRNEASFLSDRTFVNAIKHGRCQSGRADEVLGVQVEIDGVWQQLFDAKPTIWVDEWKERNVDGRSIYEHYHHAESFDVRQEIGVLQVSAILMRAIKASRVAYLEMKLQRKESCRISFQIPKEILDFGIVNRFKYLPTRARGERQ</sequence>
<evidence type="ECO:0000313" key="1">
    <source>
        <dbReference type="EMBL" id="MFC3529246.1"/>
    </source>
</evidence>